<dbReference type="AlphaFoldDB" id="A0A382ST70"/>
<organism evidence="2">
    <name type="scientific">marine metagenome</name>
    <dbReference type="NCBI Taxonomy" id="408172"/>
    <lineage>
        <taxon>unclassified sequences</taxon>
        <taxon>metagenomes</taxon>
        <taxon>ecological metagenomes</taxon>
    </lineage>
</organism>
<dbReference type="EMBL" id="UINC01131208">
    <property type="protein sequence ID" value="SVD12772.1"/>
    <property type="molecule type" value="Genomic_DNA"/>
</dbReference>
<evidence type="ECO:0000313" key="2">
    <source>
        <dbReference type="EMBL" id="SVD12772.1"/>
    </source>
</evidence>
<protein>
    <recommendedName>
        <fullName evidence="1">Methyltransferase type 11 domain-containing protein</fullName>
    </recommendedName>
</protein>
<feature type="domain" description="Methyltransferase type 11" evidence="1">
    <location>
        <begin position="35"/>
        <end position="126"/>
    </location>
</feature>
<dbReference type="CDD" id="cd02440">
    <property type="entry name" value="AdoMet_MTases"/>
    <property type="match status" value="1"/>
</dbReference>
<reference evidence="2" key="1">
    <citation type="submission" date="2018-05" db="EMBL/GenBank/DDBJ databases">
        <authorList>
            <person name="Lanie J.A."/>
            <person name="Ng W.-L."/>
            <person name="Kazmierczak K.M."/>
            <person name="Andrzejewski T.M."/>
            <person name="Davidsen T.M."/>
            <person name="Wayne K.J."/>
            <person name="Tettelin H."/>
            <person name="Glass J.I."/>
            <person name="Rusch D."/>
            <person name="Podicherti R."/>
            <person name="Tsui H.-C.T."/>
            <person name="Winkler M.E."/>
        </authorList>
    </citation>
    <scope>NUCLEOTIDE SEQUENCE</scope>
</reference>
<dbReference type="PANTHER" id="PTHR43591">
    <property type="entry name" value="METHYLTRANSFERASE"/>
    <property type="match status" value="1"/>
</dbReference>
<dbReference type="InterPro" id="IPR013216">
    <property type="entry name" value="Methyltransf_11"/>
</dbReference>
<proteinExistence type="predicted"/>
<dbReference type="Pfam" id="PF08241">
    <property type="entry name" value="Methyltransf_11"/>
    <property type="match status" value="1"/>
</dbReference>
<dbReference type="Gene3D" id="3.40.50.150">
    <property type="entry name" value="Vaccinia Virus protein VP39"/>
    <property type="match status" value="1"/>
</dbReference>
<evidence type="ECO:0000259" key="1">
    <source>
        <dbReference type="Pfam" id="PF08241"/>
    </source>
</evidence>
<sequence>MNYKQYFPTYRKRVLFLNQLLNKLASENGSIKRILNLGAGEGELNHLIHSYCEDLYACDINEDDVEFGKLINPLVVYSVQDGSNLSYQNNYFDVVICMEVLEHVEDEEKLLKEIYRVLIPDGLTIITFPSINFPITYDPINFILAYFNLNLPIGAYAFGHT</sequence>
<dbReference type="PANTHER" id="PTHR43591:SF110">
    <property type="entry name" value="RHODANESE DOMAIN-CONTAINING PROTEIN"/>
    <property type="match status" value="1"/>
</dbReference>
<name>A0A382ST70_9ZZZZ</name>
<dbReference type="SUPFAM" id="SSF53335">
    <property type="entry name" value="S-adenosyl-L-methionine-dependent methyltransferases"/>
    <property type="match status" value="1"/>
</dbReference>
<dbReference type="InterPro" id="IPR029063">
    <property type="entry name" value="SAM-dependent_MTases_sf"/>
</dbReference>
<dbReference type="GO" id="GO:0008757">
    <property type="term" value="F:S-adenosylmethionine-dependent methyltransferase activity"/>
    <property type="evidence" value="ECO:0007669"/>
    <property type="project" value="InterPro"/>
</dbReference>
<feature type="non-terminal residue" evidence="2">
    <location>
        <position position="161"/>
    </location>
</feature>
<gene>
    <name evidence="2" type="ORF">METZ01_LOCUS365626</name>
</gene>
<accession>A0A382ST70</accession>